<evidence type="ECO:0000313" key="8">
    <source>
        <dbReference type="Proteomes" id="UP001205906"/>
    </source>
</evidence>
<keyword evidence="6" id="KW-0813">Transport</keyword>
<keyword evidence="2 6" id="KW-1003">Cell membrane</keyword>
<keyword evidence="6" id="KW-0406">Ion transport</keyword>
<feature type="transmembrane region" description="Helical" evidence="6">
    <location>
        <begin position="12"/>
        <end position="36"/>
    </location>
</feature>
<evidence type="ECO:0000256" key="1">
    <source>
        <dbReference type="ARBA" id="ARBA00004429"/>
    </source>
</evidence>
<evidence type="ECO:0000313" key="7">
    <source>
        <dbReference type="EMBL" id="MCO6052179.1"/>
    </source>
</evidence>
<dbReference type="InterPro" id="IPR004670">
    <property type="entry name" value="NhaA"/>
</dbReference>
<gene>
    <name evidence="6 7" type="primary">nhaA</name>
    <name evidence="7" type="ORF">NGM99_20535</name>
</gene>
<comment type="catalytic activity">
    <reaction evidence="6">
        <text>Na(+)(in) + 2 H(+)(out) = Na(+)(out) + 2 H(+)(in)</text>
        <dbReference type="Rhea" id="RHEA:29251"/>
        <dbReference type="ChEBI" id="CHEBI:15378"/>
        <dbReference type="ChEBI" id="CHEBI:29101"/>
    </reaction>
</comment>
<dbReference type="Gene3D" id="1.20.1530.10">
    <property type="entry name" value="Na+/H+ antiporter like domain"/>
    <property type="match status" value="1"/>
</dbReference>
<feature type="transmembrane region" description="Helical" evidence="6">
    <location>
        <begin position="326"/>
        <end position="345"/>
    </location>
</feature>
<feature type="transmembrane region" description="Helical" evidence="6">
    <location>
        <begin position="112"/>
        <end position="133"/>
    </location>
</feature>
<accession>A0ABT1CBI2</accession>
<keyword evidence="6" id="KW-0739">Sodium transport</keyword>
<dbReference type="HAMAP" id="MF_01844">
    <property type="entry name" value="NhaA"/>
    <property type="match status" value="1"/>
</dbReference>
<comment type="subcellular location">
    <subcellularLocation>
        <location evidence="1">Cell inner membrane</location>
        <topology evidence="1">Multi-pass membrane protein</topology>
    </subcellularLocation>
    <subcellularLocation>
        <location evidence="6">Cell membrane</location>
        <topology evidence="6">Multi-pass membrane protein</topology>
    </subcellularLocation>
</comment>
<keyword evidence="8" id="KW-1185">Reference proteome</keyword>
<feature type="transmembrane region" description="Helical" evidence="6">
    <location>
        <begin position="357"/>
        <end position="377"/>
    </location>
</feature>
<name>A0ABT1CBI2_9HYPH</name>
<organism evidence="7 8">
    <name type="scientific">Mesorhizobium liriopis</name>
    <dbReference type="NCBI Taxonomy" id="2953882"/>
    <lineage>
        <taxon>Bacteria</taxon>
        <taxon>Pseudomonadati</taxon>
        <taxon>Pseudomonadota</taxon>
        <taxon>Alphaproteobacteria</taxon>
        <taxon>Hyphomicrobiales</taxon>
        <taxon>Phyllobacteriaceae</taxon>
        <taxon>Mesorhizobium</taxon>
    </lineage>
</organism>
<dbReference type="NCBIfam" id="TIGR00773">
    <property type="entry name" value="NhaA"/>
    <property type="match status" value="1"/>
</dbReference>
<keyword evidence="4 6" id="KW-1133">Transmembrane helix</keyword>
<feature type="transmembrane region" description="Helical" evidence="6">
    <location>
        <begin position="286"/>
        <end position="306"/>
    </location>
</feature>
<reference evidence="7 8" key="1">
    <citation type="submission" date="2022-06" db="EMBL/GenBank/DDBJ databases">
        <title>Mesorhizobium sp. strain RP14 Genome sequencing and assembly.</title>
        <authorList>
            <person name="Kim I."/>
        </authorList>
    </citation>
    <scope>NUCLEOTIDE SEQUENCE [LARGE SCALE GENOMIC DNA]</scope>
    <source>
        <strain evidence="8">RP14(2022)</strain>
    </source>
</reference>
<dbReference type="InterPro" id="IPR023171">
    <property type="entry name" value="Na/H_antiporter_dom_sf"/>
</dbReference>
<keyword evidence="6" id="KW-0050">Antiport</keyword>
<comment type="function">
    <text evidence="6">Na(+)/H(+) antiporter that extrudes sodium in exchange for external protons.</text>
</comment>
<evidence type="ECO:0000256" key="5">
    <source>
        <dbReference type="ARBA" id="ARBA00023136"/>
    </source>
</evidence>
<evidence type="ECO:0000256" key="3">
    <source>
        <dbReference type="ARBA" id="ARBA00022692"/>
    </source>
</evidence>
<evidence type="ECO:0000256" key="2">
    <source>
        <dbReference type="ARBA" id="ARBA00022475"/>
    </source>
</evidence>
<keyword evidence="5 6" id="KW-0472">Membrane</keyword>
<feature type="transmembrane region" description="Helical" evidence="6">
    <location>
        <begin position="87"/>
        <end position="106"/>
    </location>
</feature>
<dbReference type="PANTHER" id="PTHR30341">
    <property type="entry name" value="SODIUM ION/PROTON ANTIPORTER NHAA-RELATED"/>
    <property type="match status" value="1"/>
</dbReference>
<dbReference type="EMBL" id="JAMXQS010000011">
    <property type="protein sequence ID" value="MCO6052179.1"/>
    <property type="molecule type" value="Genomic_DNA"/>
</dbReference>
<protein>
    <recommendedName>
        <fullName evidence="6">Na(+)/H(+) antiporter NhaA</fullName>
    </recommendedName>
    <alternativeName>
        <fullName evidence="6">Sodium/proton antiporter NhaA</fullName>
    </alternativeName>
</protein>
<dbReference type="Pfam" id="PF06965">
    <property type="entry name" value="Na_H_antiport_1"/>
    <property type="match status" value="1"/>
</dbReference>
<feature type="transmembrane region" description="Helical" evidence="6">
    <location>
        <begin position="250"/>
        <end position="274"/>
    </location>
</feature>
<dbReference type="Proteomes" id="UP001205906">
    <property type="component" value="Unassembled WGS sequence"/>
</dbReference>
<evidence type="ECO:0000256" key="6">
    <source>
        <dbReference type="HAMAP-Rule" id="MF_01844"/>
    </source>
</evidence>
<feature type="transmembrane region" description="Helical" evidence="6">
    <location>
        <begin position="48"/>
        <end position="66"/>
    </location>
</feature>
<keyword evidence="6" id="KW-0915">Sodium</keyword>
<sequence length="383" mass="40287">MLREFLDSSASGGLVLMGAAALALIVANSPLASIYFNTLTAYVGPLSVSHWINDALMALFFLLVGLEIKREMLDGQLSTWNRRILPGVAALGGMVVPALIFLFFNASDPATARGWAIPSATDIAFALGVLSLLGNRVPTSLKVFLTALAIIDDLGAVVIIALFYSGELSVPYLILAAVALLTLKNMNGAGVTKLWPYLFVGAILWFVVLRSGVHATIAGVLLALTIPLKPSPARPDDMAQSPLHRLEHGLHGWVTFLVIPVFGFANAGVSFVGLSPAMLTDHLTLGVALGLLLGKLIGVFGTAMLVVKMDWADMPAGASTAQLLGISLLCGIGFTMSLFIGLLAFANDPILQEEVKIGILCGSLAAGLLGYVVLRAAQREDIK</sequence>
<dbReference type="NCBIfam" id="NF007112">
    <property type="entry name" value="PRK09561.1"/>
    <property type="match status" value="1"/>
</dbReference>
<evidence type="ECO:0000256" key="4">
    <source>
        <dbReference type="ARBA" id="ARBA00022989"/>
    </source>
</evidence>
<comment type="similarity">
    <text evidence="6">Belongs to the NhaA Na(+)/H(+) (TC 2.A.33) antiporter family.</text>
</comment>
<dbReference type="NCBIfam" id="NF007111">
    <property type="entry name" value="PRK09560.1"/>
    <property type="match status" value="1"/>
</dbReference>
<dbReference type="PANTHER" id="PTHR30341:SF0">
    <property type="entry name" value="NA(+)_H(+) ANTIPORTER NHAA"/>
    <property type="match status" value="1"/>
</dbReference>
<feature type="transmembrane region" description="Helical" evidence="6">
    <location>
        <begin position="198"/>
        <end position="226"/>
    </location>
</feature>
<comment type="caution">
    <text evidence="7">The sequence shown here is derived from an EMBL/GenBank/DDBJ whole genome shotgun (WGS) entry which is preliminary data.</text>
</comment>
<proteinExistence type="inferred from homology"/>
<keyword evidence="3 6" id="KW-0812">Transmembrane</keyword>